<feature type="transmembrane region" description="Helical" evidence="7">
    <location>
        <begin position="77"/>
        <end position="99"/>
    </location>
</feature>
<dbReference type="Proteomes" id="UP000278035">
    <property type="component" value="Chromosome"/>
</dbReference>
<dbReference type="GO" id="GO:0016020">
    <property type="term" value="C:membrane"/>
    <property type="evidence" value="ECO:0007669"/>
    <property type="project" value="UniProtKB-SubCell"/>
</dbReference>
<evidence type="ECO:0000256" key="4">
    <source>
        <dbReference type="ARBA" id="ARBA00022692"/>
    </source>
</evidence>
<feature type="transmembrane region" description="Helical" evidence="7">
    <location>
        <begin position="281"/>
        <end position="304"/>
    </location>
</feature>
<keyword evidence="5 7" id="KW-1133">Transmembrane helix</keyword>
<protein>
    <submittedName>
        <fullName evidence="9">Undecaprenyl-phosphate glucose phosphotransferase</fullName>
        <ecNumber evidence="9">2.7.8.31</ecNumber>
    </submittedName>
</protein>
<dbReference type="NCBIfam" id="TIGR03023">
    <property type="entry name" value="WcaJ_sugtrans"/>
    <property type="match status" value="1"/>
</dbReference>
<dbReference type="GO" id="GO:0009242">
    <property type="term" value="P:colanic acid biosynthetic process"/>
    <property type="evidence" value="ECO:0007669"/>
    <property type="project" value="TreeGrafter"/>
</dbReference>
<comment type="similarity">
    <text evidence="2">Belongs to the bacterial sugar transferase family.</text>
</comment>
<dbReference type="EMBL" id="CP034015">
    <property type="protein sequence ID" value="AZG73841.1"/>
    <property type="molecule type" value="Genomic_DNA"/>
</dbReference>
<dbReference type="PANTHER" id="PTHR30576:SF21">
    <property type="entry name" value="UDP-GLUCOSE:UNDECAPRENYL-PHOSPHATE GLUCOSE-1-PHOSPHATE TRANSFERASE"/>
    <property type="match status" value="1"/>
</dbReference>
<keyword evidence="10" id="KW-1185">Reference proteome</keyword>
<gene>
    <name evidence="9" type="ORF">EGC82_14400</name>
</gene>
<keyword evidence="4 7" id="KW-0812">Transmembrane</keyword>
<evidence type="ECO:0000256" key="7">
    <source>
        <dbReference type="SAM" id="Phobius"/>
    </source>
</evidence>
<evidence type="ECO:0000313" key="10">
    <source>
        <dbReference type="Proteomes" id="UP000278035"/>
    </source>
</evidence>
<feature type="transmembrane region" description="Helical" evidence="7">
    <location>
        <begin position="45"/>
        <end position="65"/>
    </location>
</feature>
<sequence>MDSPSKLQFVGARSNVLLRVIDIIIITVSLLIIMHGYNLAFDKDYLLMLVGVLFFYSYIGESFGLYRSWRLGRFSTICRLVVFNVTLAFLLMTLVLFLFKYSELYSRVTIAGWYLLSVIILISWRFCVREVKRVRRAKGFNVQKIAIVGLTEIGKNLYDEIIKHDELGFECVGFYDDREPSRLDEFDPSLIVGSINDAVELARSGQVIKLYVCLPMIAEKRIASIIEALGDSTADVLITPDFLLKNLMNGRIGSVGEVDTISVFESPVNGMRRFYKRSFDIVFSLCAIVGISPVLIGVAIAVYMSSPGAILFKQDRYGLDGRKIKVWKFRSMSVTENADKVVQASKGDARITNVGAFIRRTSLDELPQFFNVLMGDMSVVGPRPHAVAHNEEYRKLVTYYMLRHKVLPGITGWAQVNGWRGETDTLDKMEKRIEFDLAYIRNWTLWWDIKIVFLTLFKGFVGKNVY</sequence>
<evidence type="ECO:0000256" key="5">
    <source>
        <dbReference type="ARBA" id="ARBA00022989"/>
    </source>
</evidence>
<feature type="transmembrane region" description="Helical" evidence="7">
    <location>
        <begin position="16"/>
        <end position="39"/>
    </location>
</feature>
<dbReference type="PANTHER" id="PTHR30576">
    <property type="entry name" value="COLANIC BIOSYNTHESIS UDP-GLUCOSE LIPID CARRIER TRANSFERASE"/>
    <property type="match status" value="1"/>
</dbReference>
<keyword evidence="3 9" id="KW-0808">Transferase</keyword>
<name>A0A3G8LW45_9GAMM</name>
<dbReference type="EC" id="2.7.8.31" evidence="9"/>
<evidence type="ECO:0000256" key="6">
    <source>
        <dbReference type="ARBA" id="ARBA00023136"/>
    </source>
</evidence>
<evidence type="ECO:0000256" key="3">
    <source>
        <dbReference type="ARBA" id="ARBA00022679"/>
    </source>
</evidence>
<dbReference type="GO" id="GO:0089702">
    <property type="term" value="F:undecaprenyl-phosphate glucose phosphotransferase activity"/>
    <property type="evidence" value="ECO:0007669"/>
    <property type="project" value="UniProtKB-EC"/>
</dbReference>
<dbReference type="InterPro" id="IPR036291">
    <property type="entry name" value="NAD(P)-bd_dom_sf"/>
</dbReference>
<dbReference type="AlphaFoldDB" id="A0A3G8LW45"/>
<evidence type="ECO:0000313" key="9">
    <source>
        <dbReference type="EMBL" id="AZG73841.1"/>
    </source>
</evidence>
<keyword evidence="6 7" id="KW-0472">Membrane</keyword>
<evidence type="ECO:0000256" key="2">
    <source>
        <dbReference type="ARBA" id="ARBA00006464"/>
    </source>
</evidence>
<organism evidence="9 10">
    <name type="scientific">Shewanella livingstonensis</name>
    <dbReference type="NCBI Taxonomy" id="150120"/>
    <lineage>
        <taxon>Bacteria</taxon>
        <taxon>Pseudomonadati</taxon>
        <taxon>Pseudomonadota</taxon>
        <taxon>Gammaproteobacteria</taxon>
        <taxon>Alteromonadales</taxon>
        <taxon>Shewanellaceae</taxon>
        <taxon>Shewanella</taxon>
    </lineage>
</organism>
<dbReference type="NCBIfam" id="TIGR03025">
    <property type="entry name" value="EPS_sugtrans"/>
    <property type="match status" value="1"/>
</dbReference>
<dbReference type="InterPro" id="IPR017475">
    <property type="entry name" value="EPS_sugar_tfrase"/>
</dbReference>
<evidence type="ECO:0000259" key="8">
    <source>
        <dbReference type="Pfam" id="PF02397"/>
    </source>
</evidence>
<accession>A0A3G8LW45</accession>
<dbReference type="SUPFAM" id="SSF51735">
    <property type="entry name" value="NAD(P)-binding Rossmann-fold domains"/>
    <property type="match status" value="1"/>
</dbReference>
<dbReference type="Gene3D" id="3.40.50.720">
    <property type="entry name" value="NAD(P)-binding Rossmann-like Domain"/>
    <property type="match status" value="1"/>
</dbReference>
<dbReference type="InterPro" id="IPR017473">
    <property type="entry name" value="Undecaprenyl-P_gluc_Ptfrase"/>
</dbReference>
<proteinExistence type="inferred from homology"/>
<comment type="subcellular location">
    <subcellularLocation>
        <location evidence="1">Membrane</location>
        <topology evidence="1">Multi-pass membrane protein</topology>
    </subcellularLocation>
</comment>
<feature type="domain" description="Bacterial sugar transferase" evidence="8">
    <location>
        <begin position="276"/>
        <end position="458"/>
    </location>
</feature>
<dbReference type="OrthoDB" id="9808602at2"/>
<dbReference type="RefSeq" id="WP_124731374.1">
    <property type="nucleotide sequence ID" value="NZ_CBCSKC010000063.1"/>
</dbReference>
<evidence type="ECO:0000256" key="1">
    <source>
        <dbReference type="ARBA" id="ARBA00004141"/>
    </source>
</evidence>
<dbReference type="Pfam" id="PF02397">
    <property type="entry name" value="Bac_transf"/>
    <property type="match status" value="1"/>
</dbReference>
<dbReference type="InterPro" id="IPR003362">
    <property type="entry name" value="Bact_transf"/>
</dbReference>
<dbReference type="Pfam" id="PF13727">
    <property type="entry name" value="CoA_binding_3"/>
    <property type="match status" value="1"/>
</dbReference>
<reference evidence="10" key="1">
    <citation type="submission" date="2018-11" db="EMBL/GenBank/DDBJ databases">
        <title>Shewanella sp. M2.</title>
        <authorList>
            <person name="Hwang Y.J."/>
            <person name="Hwang C.Y."/>
        </authorList>
    </citation>
    <scope>NUCLEOTIDE SEQUENCE [LARGE SCALE GENOMIC DNA]</scope>
    <source>
        <strain evidence="10">LMG 19866</strain>
    </source>
</reference>
<feature type="transmembrane region" description="Helical" evidence="7">
    <location>
        <begin position="111"/>
        <end position="128"/>
    </location>
</feature>
<dbReference type="KEGG" id="slj:EGC82_14400"/>